<dbReference type="InterPro" id="IPR050942">
    <property type="entry name" value="F-box_BR-signaling"/>
</dbReference>
<gene>
    <name evidence="3" type="ORF">RchiOBHm_Chr4g0395201</name>
</gene>
<dbReference type="Pfam" id="PF00646">
    <property type="entry name" value="F-box"/>
    <property type="match status" value="1"/>
</dbReference>
<dbReference type="AlphaFoldDB" id="A0A2P6QRF8"/>
<dbReference type="InterPro" id="IPR036047">
    <property type="entry name" value="F-box-like_dom_sf"/>
</dbReference>
<dbReference type="SUPFAM" id="SSF81383">
    <property type="entry name" value="F-box domain"/>
    <property type="match status" value="1"/>
</dbReference>
<sequence>MDLDCTRKRRSSPPIWSKLPPELLGFITTKLGSVDTIRFKVVCPSWNRAAKSYISSPCYKVMEQTPLLMIPSQEKKDLHTRRFFSLAENNTFTLKNVFRDFPEAWCVGSSHGWLVLMDGTGKLDLFNPFTEDRIELPSLWTLPHFAKIKTHPNFSDESFARNTNLLKSYMMGKAVTSCNPSCNKDFAVVITHNLRGRLAFCKHGNNRCTWTDLGDESDHYSDIIFHNGHLYTLTSGGSVGVWDMTKSFPTKIFDLHPFADQSEINKDFPFAKFEVQHYLVESSGDLLFVWRFIVKTIEGETFPYRTLHFHIFRLSSTSKEWEKVECLHDRALFLGGNHSMSVSSRVFPECQENSIYFTDDNSYEMNLKYIANDKEGGHDRGVYNFKDKVVGPLPGHQFFDKWTIYDPLPFWIFPNPWPSTVSYSAASPSLSGPRP</sequence>
<dbReference type="STRING" id="74649.A0A2P6QRF8"/>
<dbReference type="Gene3D" id="1.20.1280.50">
    <property type="match status" value="1"/>
</dbReference>
<evidence type="ECO:0000313" key="3">
    <source>
        <dbReference type="EMBL" id="PRQ36765.1"/>
    </source>
</evidence>
<evidence type="ECO:0000259" key="1">
    <source>
        <dbReference type="Pfam" id="PF00646"/>
    </source>
</evidence>
<name>A0A2P6QRF8_ROSCH</name>
<dbReference type="OrthoDB" id="1068419at2759"/>
<dbReference type="EMBL" id="PDCK01000042">
    <property type="protein sequence ID" value="PRQ36765.1"/>
    <property type="molecule type" value="Genomic_DNA"/>
</dbReference>
<evidence type="ECO:0000259" key="2">
    <source>
        <dbReference type="Pfam" id="PF03478"/>
    </source>
</evidence>
<dbReference type="PANTHER" id="PTHR44259:SF15">
    <property type="entry name" value="F-BOX PROTEIN KIB2-RELATED"/>
    <property type="match status" value="1"/>
</dbReference>
<dbReference type="Proteomes" id="UP000238479">
    <property type="component" value="Chromosome 4"/>
</dbReference>
<proteinExistence type="predicted"/>
<feature type="domain" description="F-box" evidence="1">
    <location>
        <begin position="16"/>
        <end position="52"/>
    </location>
</feature>
<dbReference type="InterPro" id="IPR001810">
    <property type="entry name" value="F-box_dom"/>
</dbReference>
<organism evidence="3 4">
    <name type="scientific">Rosa chinensis</name>
    <name type="common">China rose</name>
    <dbReference type="NCBI Taxonomy" id="74649"/>
    <lineage>
        <taxon>Eukaryota</taxon>
        <taxon>Viridiplantae</taxon>
        <taxon>Streptophyta</taxon>
        <taxon>Embryophyta</taxon>
        <taxon>Tracheophyta</taxon>
        <taxon>Spermatophyta</taxon>
        <taxon>Magnoliopsida</taxon>
        <taxon>eudicotyledons</taxon>
        <taxon>Gunneridae</taxon>
        <taxon>Pentapetalae</taxon>
        <taxon>rosids</taxon>
        <taxon>fabids</taxon>
        <taxon>Rosales</taxon>
        <taxon>Rosaceae</taxon>
        <taxon>Rosoideae</taxon>
        <taxon>Rosoideae incertae sedis</taxon>
        <taxon>Rosa</taxon>
    </lineage>
</organism>
<evidence type="ECO:0000313" key="4">
    <source>
        <dbReference type="Proteomes" id="UP000238479"/>
    </source>
</evidence>
<comment type="caution">
    <text evidence="3">The sequence shown here is derived from an EMBL/GenBank/DDBJ whole genome shotgun (WGS) entry which is preliminary data.</text>
</comment>
<dbReference type="Gramene" id="PRQ36765">
    <property type="protein sequence ID" value="PRQ36765"/>
    <property type="gene ID" value="RchiOBHm_Chr4g0395201"/>
</dbReference>
<protein>
    <submittedName>
        <fullName evidence="3">Putative F-box domain-containing protein</fullName>
    </submittedName>
</protein>
<keyword evidence="4" id="KW-1185">Reference proteome</keyword>
<accession>A0A2P6QRF8</accession>
<feature type="domain" description="KIB1-4 beta-propeller" evidence="2">
    <location>
        <begin position="83"/>
        <end position="384"/>
    </location>
</feature>
<dbReference type="OMA" id="CEANSIY"/>
<dbReference type="InterPro" id="IPR005174">
    <property type="entry name" value="KIB1-4_b-propeller"/>
</dbReference>
<dbReference type="Pfam" id="PF03478">
    <property type="entry name" value="Beta-prop_KIB1-4"/>
    <property type="match status" value="1"/>
</dbReference>
<dbReference type="PANTHER" id="PTHR44259">
    <property type="entry name" value="OS07G0183000 PROTEIN-RELATED"/>
    <property type="match status" value="1"/>
</dbReference>
<reference evidence="3 4" key="1">
    <citation type="journal article" date="2018" name="Nat. Genet.">
        <title>The Rosa genome provides new insights in the design of modern roses.</title>
        <authorList>
            <person name="Bendahmane M."/>
        </authorList>
    </citation>
    <scope>NUCLEOTIDE SEQUENCE [LARGE SCALE GENOMIC DNA]</scope>
    <source>
        <strain evidence="4">cv. Old Blush</strain>
    </source>
</reference>